<dbReference type="InterPro" id="IPR007267">
    <property type="entry name" value="GtrA_DPMS_TM"/>
</dbReference>
<reference evidence="9 10" key="1">
    <citation type="submission" date="2018-10" db="EMBL/GenBank/DDBJ databases">
        <title>Sequencing the genomes of 1000 actinobacteria strains.</title>
        <authorList>
            <person name="Klenk H.-P."/>
        </authorList>
    </citation>
    <scope>NUCLEOTIDE SEQUENCE [LARGE SCALE GENOMIC DNA]</scope>
    <source>
        <strain evidence="9 10">DSM 44267</strain>
    </source>
</reference>
<feature type="transmembrane region" description="Helical" evidence="7">
    <location>
        <begin position="49"/>
        <end position="74"/>
    </location>
</feature>
<dbReference type="GO" id="GO:0005886">
    <property type="term" value="C:plasma membrane"/>
    <property type="evidence" value="ECO:0007669"/>
    <property type="project" value="TreeGrafter"/>
</dbReference>
<dbReference type="AlphaFoldDB" id="A0A495XRT8"/>
<feature type="transmembrane region" description="Helical" evidence="7">
    <location>
        <begin position="94"/>
        <end position="113"/>
    </location>
</feature>
<evidence type="ECO:0000256" key="3">
    <source>
        <dbReference type="ARBA" id="ARBA00022692"/>
    </source>
</evidence>
<dbReference type="PANTHER" id="PTHR38459">
    <property type="entry name" value="PROPHAGE BACTOPRENOL-LINKED GLUCOSE TRANSLOCASE HOMOLOG"/>
    <property type="match status" value="1"/>
</dbReference>
<evidence type="ECO:0000313" key="9">
    <source>
        <dbReference type="EMBL" id="RKT77261.1"/>
    </source>
</evidence>
<gene>
    <name evidence="9" type="ORF">DFJ68_0681</name>
</gene>
<comment type="subcellular location">
    <subcellularLocation>
        <location evidence="1">Membrane</location>
        <topology evidence="1">Multi-pass membrane protein</topology>
    </subcellularLocation>
</comment>
<feature type="region of interest" description="Disordered" evidence="6">
    <location>
        <begin position="221"/>
        <end position="246"/>
    </location>
</feature>
<keyword evidence="3 7" id="KW-0812">Transmembrane</keyword>
<feature type="domain" description="GtrA/DPMS transmembrane" evidence="8">
    <location>
        <begin position="52"/>
        <end position="200"/>
    </location>
</feature>
<dbReference type="Pfam" id="PF04138">
    <property type="entry name" value="GtrA_DPMS_TM"/>
    <property type="match status" value="1"/>
</dbReference>
<keyword evidence="5 7" id="KW-0472">Membrane</keyword>
<evidence type="ECO:0000256" key="1">
    <source>
        <dbReference type="ARBA" id="ARBA00004141"/>
    </source>
</evidence>
<comment type="similarity">
    <text evidence="2">Belongs to the GtrA family.</text>
</comment>
<dbReference type="InterPro" id="IPR051401">
    <property type="entry name" value="GtrA_CellWall_Glycosyl"/>
</dbReference>
<evidence type="ECO:0000256" key="2">
    <source>
        <dbReference type="ARBA" id="ARBA00009399"/>
    </source>
</evidence>
<dbReference type="Proteomes" id="UP000278440">
    <property type="component" value="Unassembled WGS sequence"/>
</dbReference>
<evidence type="ECO:0000256" key="4">
    <source>
        <dbReference type="ARBA" id="ARBA00022989"/>
    </source>
</evidence>
<feature type="transmembrane region" description="Helical" evidence="7">
    <location>
        <begin position="176"/>
        <end position="194"/>
    </location>
</feature>
<organism evidence="9 10">
    <name type="scientific">Terracoccus luteus</name>
    <dbReference type="NCBI Taxonomy" id="53356"/>
    <lineage>
        <taxon>Bacteria</taxon>
        <taxon>Bacillati</taxon>
        <taxon>Actinomycetota</taxon>
        <taxon>Actinomycetes</taxon>
        <taxon>Micrococcales</taxon>
        <taxon>Intrasporangiaceae</taxon>
        <taxon>Terracoccus</taxon>
    </lineage>
</organism>
<evidence type="ECO:0000256" key="7">
    <source>
        <dbReference type="SAM" id="Phobius"/>
    </source>
</evidence>
<dbReference type="GO" id="GO:0000271">
    <property type="term" value="P:polysaccharide biosynthetic process"/>
    <property type="evidence" value="ECO:0007669"/>
    <property type="project" value="InterPro"/>
</dbReference>
<accession>A0A495XRT8</accession>
<sequence>MTPRPGRHYRSGCRAATSEAGGFAPRGYRRRVRRFGEFLFVRHRHNWLLLLRFALVGASGVLVNLLTLVLVKRLGPPTEDPLFGLPLTEFNVRWYHVYSTVAFVVANLWNFQLNRTYTFRSARHAGWWREYGPFFAVGLAGQFVGLLLLTALMHRGSPLSLPTGILDGSTGLRTRLYWAQLIVIAVVTPVSFVLNKVWTFAAVRAHHPDLADPSHTDEVLAEAGVPAHDPAPTSAAPAPVRRNRAR</sequence>
<proteinExistence type="inferred from homology"/>
<dbReference type="PANTHER" id="PTHR38459:SF1">
    <property type="entry name" value="PROPHAGE BACTOPRENOL-LINKED GLUCOSE TRANSLOCASE HOMOLOG"/>
    <property type="match status" value="1"/>
</dbReference>
<name>A0A495XRT8_9MICO</name>
<keyword evidence="4 7" id="KW-1133">Transmembrane helix</keyword>
<evidence type="ECO:0000313" key="10">
    <source>
        <dbReference type="Proteomes" id="UP000278440"/>
    </source>
</evidence>
<keyword evidence="10" id="KW-1185">Reference proteome</keyword>
<protein>
    <submittedName>
        <fullName evidence="9">Putative flippase GtrA</fullName>
    </submittedName>
</protein>
<evidence type="ECO:0000259" key="8">
    <source>
        <dbReference type="Pfam" id="PF04138"/>
    </source>
</evidence>
<dbReference type="EMBL" id="RBXT01000001">
    <property type="protein sequence ID" value="RKT77261.1"/>
    <property type="molecule type" value="Genomic_DNA"/>
</dbReference>
<evidence type="ECO:0000256" key="6">
    <source>
        <dbReference type="SAM" id="MobiDB-lite"/>
    </source>
</evidence>
<evidence type="ECO:0000256" key="5">
    <source>
        <dbReference type="ARBA" id="ARBA00023136"/>
    </source>
</evidence>
<feature type="transmembrane region" description="Helical" evidence="7">
    <location>
        <begin position="134"/>
        <end position="156"/>
    </location>
</feature>
<comment type="caution">
    <text evidence="9">The sequence shown here is derived from an EMBL/GenBank/DDBJ whole genome shotgun (WGS) entry which is preliminary data.</text>
</comment>